<dbReference type="AlphaFoldDB" id="A0A7M4F7Q4"/>
<dbReference type="Proteomes" id="UP000594220">
    <property type="component" value="Unplaced"/>
</dbReference>
<keyword evidence="3" id="KW-0472">Membrane</keyword>
<protein>
    <recommendedName>
        <fullName evidence="5">Ig-like domain-containing protein</fullName>
    </recommendedName>
</protein>
<dbReference type="Gene3D" id="2.60.40.10">
    <property type="entry name" value="Immunoglobulins"/>
    <property type="match status" value="2"/>
</dbReference>
<dbReference type="GeneTree" id="ENSGT01030000234540"/>
<reference evidence="6" key="2">
    <citation type="submission" date="2025-09" db="UniProtKB">
        <authorList>
            <consortium name="Ensembl"/>
        </authorList>
    </citation>
    <scope>IDENTIFICATION</scope>
</reference>
<dbReference type="InterPro" id="IPR015631">
    <property type="entry name" value="CD2/SLAM_rcpt"/>
</dbReference>
<evidence type="ECO:0000259" key="5">
    <source>
        <dbReference type="PROSITE" id="PS50835"/>
    </source>
</evidence>
<evidence type="ECO:0000256" key="1">
    <source>
        <dbReference type="ARBA" id="ARBA00004370"/>
    </source>
</evidence>
<evidence type="ECO:0000313" key="7">
    <source>
        <dbReference type="Proteomes" id="UP000594220"/>
    </source>
</evidence>
<dbReference type="GO" id="GO:0016020">
    <property type="term" value="C:membrane"/>
    <property type="evidence" value="ECO:0007669"/>
    <property type="project" value="UniProtKB-SubCell"/>
</dbReference>
<dbReference type="InterPro" id="IPR036179">
    <property type="entry name" value="Ig-like_dom_sf"/>
</dbReference>
<evidence type="ECO:0000256" key="4">
    <source>
        <dbReference type="ARBA" id="ARBA00023180"/>
    </source>
</evidence>
<evidence type="ECO:0000256" key="3">
    <source>
        <dbReference type="ARBA" id="ARBA00023136"/>
    </source>
</evidence>
<evidence type="ECO:0000313" key="6">
    <source>
        <dbReference type="Ensembl" id="ENSCPRP00005019708.1"/>
    </source>
</evidence>
<dbReference type="InterPro" id="IPR007110">
    <property type="entry name" value="Ig-like_dom"/>
</dbReference>
<reference evidence="6" key="1">
    <citation type="submission" date="2025-08" db="UniProtKB">
        <authorList>
            <consortium name="Ensembl"/>
        </authorList>
    </citation>
    <scope>IDENTIFICATION</scope>
</reference>
<dbReference type="PANTHER" id="PTHR12080">
    <property type="entry name" value="SIGNALING LYMPHOCYTIC ACTIVATION MOLECULE"/>
    <property type="match status" value="1"/>
</dbReference>
<dbReference type="InterPro" id="IPR013783">
    <property type="entry name" value="Ig-like_fold"/>
</dbReference>
<feature type="domain" description="Ig-like" evidence="5">
    <location>
        <begin position="110"/>
        <end position="182"/>
    </location>
</feature>
<name>A0A7M4F7Q4_CROPO</name>
<sequence>STAEEKTKHIAGIVNGTVDLPPGTHIPKTYRQIKWFYNQTQQILTKKATRDVNFYRDFRKKMHLFENGTLHIMSLQKEDSSKYKIIVEDQDGSEIFTEIQLGVYDPVPKPWVDVTDFKMTEGKCVSTLNCSVDIPNVIYTWYENDKKYGNPSADGNLTLSLLSESNLIYNCNVCNSSGRVLRLGNKRAWPYRELTGFSCSTAKGSGAIHAVGAQTC</sequence>
<dbReference type="PROSITE" id="PS50835">
    <property type="entry name" value="IG_LIKE"/>
    <property type="match status" value="1"/>
</dbReference>
<keyword evidence="7" id="KW-1185">Reference proteome</keyword>
<proteinExistence type="predicted"/>
<dbReference type="PANTHER" id="PTHR12080:SF48">
    <property type="entry name" value="IMMUNOGLOBULIN SUBTYPE DOMAIN-CONTAINING PROTEIN"/>
    <property type="match status" value="1"/>
</dbReference>
<keyword evidence="2" id="KW-0732">Signal</keyword>
<dbReference type="OMA" id="YFNTKFK"/>
<dbReference type="Ensembl" id="ENSCPRT00005023038.1">
    <property type="protein sequence ID" value="ENSCPRP00005019708.1"/>
    <property type="gene ID" value="ENSCPRG00005013737.1"/>
</dbReference>
<organism evidence="6 7">
    <name type="scientific">Crocodylus porosus</name>
    <name type="common">Saltwater crocodile</name>
    <name type="synonym">Estuarine crocodile</name>
    <dbReference type="NCBI Taxonomy" id="8502"/>
    <lineage>
        <taxon>Eukaryota</taxon>
        <taxon>Metazoa</taxon>
        <taxon>Chordata</taxon>
        <taxon>Craniata</taxon>
        <taxon>Vertebrata</taxon>
        <taxon>Euteleostomi</taxon>
        <taxon>Archelosauria</taxon>
        <taxon>Archosauria</taxon>
        <taxon>Crocodylia</taxon>
        <taxon>Longirostres</taxon>
        <taxon>Crocodylidae</taxon>
        <taxon>Crocodylus</taxon>
    </lineage>
</organism>
<comment type="subcellular location">
    <subcellularLocation>
        <location evidence="1">Membrane</location>
    </subcellularLocation>
</comment>
<accession>A0A7M4F7Q4</accession>
<dbReference type="SUPFAM" id="SSF48726">
    <property type="entry name" value="Immunoglobulin"/>
    <property type="match status" value="1"/>
</dbReference>
<evidence type="ECO:0000256" key="2">
    <source>
        <dbReference type="ARBA" id="ARBA00022729"/>
    </source>
</evidence>
<keyword evidence="4" id="KW-0325">Glycoprotein</keyword>